<keyword evidence="1" id="KW-0677">Repeat</keyword>
<dbReference type="Gene3D" id="2.20.110.10">
    <property type="entry name" value="Histone H3 K4-specific methyltransferase SET7/9 N-terminal domain"/>
    <property type="match status" value="2"/>
</dbReference>
<dbReference type="RefSeq" id="XP_017886153.1">
    <property type="nucleotide sequence ID" value="XM_018030664.2"/>
</dbReference>
<evidence type="ECO:0000313" key="2">
    <source>
        <dbReference type="Proteomes" id="UP000694925"/>
    </source>
</evidence>
<proteinExistence type="predicted"/>
<dbReference type="Pfam" id="PF02493">
    <property type="entry name" value="MORN"/>
    <property type="match status" value="6"/>
</dbReference>
<name>A0AAJ7J7K4_9HYME</name>
<dbReference type="GeneID" id="108628610"/>
<organism evidence="2 3">
    <name type="scientific">Ceratina calcarata</name>
    <dbReference type="NCBI Taxonomy" id="156304"/>
    <lineage>
        <taxon>Eukaryota</taxon>
        <taxon>Metazoa</taxon>
        <taxon>Ecdysozoa</taxon>
        <taxon>Arthropoda</taxon>
        <taxon>Hexapoda</taxon>
        <taxon>Insecta</taxon>
        <taxon>Pterygota</taxon>
        <taxon>Neoptera</taxon>
        <taxon>Endopterygota</taxon>
        <taxon>Hymenoptera</taxon>
        <taxon>Apocrita</taxon>
        <taxon>Aculeata</taxon>
        <taxon>Apoidea</taxon>
        <taxon>Anthophila</taxon>
        <taxon>Apidae</taxon>
        <taxon>Ceratina</taxon>
        <taxon>Zadontomerus</taxon>
    </lineage>
</organism>
<dbReference type="PANTHER" id="PTHR43215:SF14">
    <property type="entry name" value="RADIAL SPOKE HEAD 1 HOMOLOG"/>
    <property type="match status" value="1"/>
</dbReference>
<dbReference type="SUPFAM" id="SSF82185">
    <property type="entry name" value="Histone H3 K4-specific methyltransferase SET7/9 N-terminal domain"/>
    <property type="match status" value="2"/>
</dbReference>
<gene>
    <name evidence="3" type="primary">LOC108628610</name>
</gene>
<dbReference type="GO" id="GO:0005829">
    <property type="term" value="C:cytosol"/>
    <property type="evidence" value="ECO:0007669"/>
    <property type="project" value="TreeGrafter"/>
</dbReference>
<evidence type="ECO:0000313" key="3">
    <source>
        <dbReference type="RefSeq" id="XP_017886153.1"/>
    </source>
</evidence>
<dbReference type="PANTHER" id="PTHR43215">
    <property type="entry name" value="RADIAL SPOKE HEAD 1 HOMOLOG"/>
    <property type="match status" value="1"/>
</dbReference>
<dbReference type="Proteomes" id="UP000694925">
    <property type="component" value="Unplaced"/>
</dbReference>
<reference evidence="3" key="1">
    <citation type="submission" date="2025-08" db="UniProtKB">
        <authorList>
            <consortium name="RefSeq"/>
        </authorList>
    </citation>
    <scope>IDENTIFICATION</scope>
    <source>
        <tissue evidence="3">Whole body</tissue>
    </source>
</reference>
<dbReference type="AlphaFoldDB" id="A0AAJ7J7K4"/>
<keyword evidence="2" id="KW-1185">Reference proteome</keyword>
<evidence type="ECO:0000256" key="1">
    <source>
        <dbReference type="ARBA" id="ARBA00022737"/>
    </source>
</evidence>
<sequence>MPFLKVIKESYTKRQIENSKRNGLRHKIFSPKTKGLFKGYYVGEWKNDVKEGKGRELNRNGWTYDGSWLNNKKHGCGILSKISTEDHVIRRHYIGGWVAGKKEGFGHTWFKDGSYYEGDFCRNKRHGYGRMWYCNGDYYEGAWKDDLYHGMGMLIKDNGNRYEGLFFKGKKEGYGTYYHIVTGQIQYGYWTKDCFTNGTMVDADFRQSAIRPTPYPMPQIELMTHVDKSQDTCEISGDNNNVTELISVERSCKRPPKRIVPNYCVSVNTCPCLDTYLQTNTLR</sequence>
<protein>
    <submittedName>
        <fullName evidence="3">MORN repeat-containing protein 3-like</fullName>
    </submittedName>
</protein>
<dbReference type="InterPro" id="IPR003409">
    <property type="entry name" value="MORN"/>
</dbReference>
<dbReference type="KEGG" id="ccal:108628610"/>
<accession>A0AAJ7J7K4</accession>
<dbReference type="SMART" id="SM00698">
    <property type="entry name" value="MORN"/>
    <property type="match status" value="6"/>
</dbReference>